<dbReference type="EMBL" id="JACHHG010000015">
    <property type="protein sequence ID" value="MBB6099753.1"/>
    <property type="molecule type" value="Genomic_DNA"/>
</dbReference>
<feature type="compositionally biased region" description="Polar residues" evidence="1">
    <location>
        <begin position="16"/>
        <end position="27"/>
    </location>
</feature>
<proteinExistence type="predicted"/>
<dbReference type="Proteomes" id="UP000569951">
    <property type="component" value="Unassembled WGS sequence"/>
</dbReference>
<keyword evidence="3" id="KW-1185">Reference proteome</keyword>
<protein>
    <submittedName>
        <fullName evidence="2">Uncharacterized protein</fullName>
    </submittedName>
</protein>
<gene>
    <name evidence="2" type="ORF">HNR42_003211</name>
</gene>
<organism evidence="2 3">
    <name type="scientific">Deinobacterium chartae</name>
    <dbReference type="NCBI Taxonomy" id="521158"/>
    <lineage>
        <taxon>Bacteria</taxon>
        <taxon>Thermotogati</taxon>
        <taxon>Deinococcota</taxon>
        <taxon>Deinococci</taxon>
        <taxon>Deinococcales</taxon>
        <taxon>Deinococcaceae</taxon>
        <taxon>Deinobacterium</taxon>
    </lineage>
</organism>
<name>A0A841I383_9DEIO</name>
<accession>A0A841I383</accession>
<comment type="caution">
    <text evidence="2">The sequence shown here is derived from an EMBL/GenBank/DDBJ whole genome shotgun (WGS) entry which is preliminary data.</text>
</comment>
<sequence length="40" mass="4032">MLSDQTQPLPDASAVSEGSSATPSSLGRQRMAGGPFGINL</sequence>
<evidence type="ECO:0000313" key="3">
    <source>
        <dbReference type="Proteomes" id="UP000569951"/>
    </source>
</evidence>
<evidence type="ECO:0000256" key="1">
    <source>
        <dbReference type="SAM" id="MobiDB-lite"/>
    </source>
</evidence>
<dbReference type="AlphaFoldDB" id="A0A841I383"/>
<feature type="region of interest" description="Disordered" evidence="1">
    <location>
        <begin position="1"/>
        <end position="40"/>
    </location>
</feature>
<evidence type="ECO:0000313" key="2">
    <source>
        <dbReference type="EMBL" id="MBB6099753.1"/>
    </source>
</evidence>
<reference evidence="2 3" key="1">
    <citation type="submission" date="2020-08" db="EMBL/GenBank/DDBJ databases">
        <title>Genomic Encyclopedia of Type Strains, Phase IV (KMG-IV): sequencing the most valuable type-strain genomes for metagenomic binning, comparative biology and taxonomic classification.</title>
        <authorList>
            <person name="Goeker M."/>
        </authorList>
    </citation>
    <scope>NUCLEOTIDE SEQUENCE [LARGE SCALE GENOMIC DNA]</scope>
    <source>
        <strain evidence="2 3">DSM 21458</strain>
    </source>
</reference>